<evidence type="ECO:0000259" key="5">
    <source>
        <dbReference type="PROSITE" id="PS50893"/>
    </source>
</evidence>
<evidence type="ECO:0000256" key="2">
    <source>
        <dbReference type="ARBA" id="ARBA00022741"/>
    </source>
</evidence>
<feature type="domain" description="ABC transporter" evidence="5">
    <location>
        <begin position="6"/>
        <end position="239"/>
    </location>
</feature>
<evidence type="ECO:0000256" key="3">
    <source>
        <dbReference type="ARBA" id="ARBA00022840"/>
    </source>
</evidence>
<dbReference type="EMBL" id="FUHU01000038">
    <property type="protein sequence ID" value="SJM63197.1"/>
    <property type="molecule type" value="Genomic_DNA"/>
</dbReference>
<dbReference type="InterPro" id="IPR003593">
    <property type="entry name" value="AAA+_ATPase"/>
</dbReference>
<keyword evidence="1" id="KW-0813">Transport</keyword>
<dbReference type="SMART" id="SM00382">
    <property type="entry name" value="AAA"/>
    <property type="match status" value="1"/>
</dbReference>
<dbReference type="GeneID" id="303173297"/>
<sequence length="257" mass="28252">MNRHPLAARAVSLKLGDKVILDNVDFEVHAGEVLSLIGPNGAGKSSLLAVLAGDRRPDTGSVEIFGRTLDDLSMKERARQRSVLEQSPLVGFAYRVNEVVRMGRTPWHGTDETLRDDEIVSESMAQVEVEHLRLRDALTLSGGESSRMSIARVLAQRTPIVLLDEPAAALDVRHQESVMRLARELASQGSSVVVVSHDLDSAVHWSDRVALMDQGRIRAVGRADEVLSGEILTEVYQTPIEMFQHPATGLMIVRPIR</sequence>
<dbReference type="PROSITE" id="PS00211">
    <property type="entry name" value="ABC_TRANSPORTER_1"/>
    <property type="match status" value="1"/>
</dbReference>
<dbReference type="OrthoDB" id="5296765at2"/>
<reference evidence="6 7" key="1">
    <citation type="submission" date="2017-02" db="EMBL/GenBank/DDBJ databases">
        <authorList>
            <person name="Peterson S.W."/>
        </authorList>
    </citation>
    <scope>NUCLEOTIDE SEQUENCE [LARGE SCALE GENOMIC DNA]</scope>
    <source>
        <strain evidence="6 7">LMG 22410</strain>
    </source>
</reference>
<dbReference type="InterPro" id="IPR017871">
    <property type="entry name" value="ABC_transporter-like_CS"/>
</dbReference>
<dbReference type="PANTHER" id="PTHR42794:SF1">
    <property type="entry name" value="HEMIN IMPORT ATP-BINDING PROTEIN HMUV"/>
    <property type="match status" value="1"/>
</dbReference>
<evidence type="ECO:0000313" key="7">
    <source>
        <dbReference type="Proteomes" id="UP000195787"/>
    </source>
</evidence>
<dbReference type="InterPro" id="IPR003439">
    <property type="entry name" value="ABC_transporter-like_ATP-bd"/>
</dbReference>
<dbReference type="AlphaFoldDB" id="A0A1R4G538"/>
<accession>A0A1R4G538</accession>
<evidence type="ECO:0000313" key="6">
    <source>
        <dbReference type="EMBL" id="SJM63197.1"/>
    </source>
</evidence>
<dbReference type="Gene3D" id="3.40.50.300">
    <property type="entry name" value="P-loop containing nucleotide triphosphate hydrolases"/>
    <property type="match status" value="1"/>
</dbReference>
<keyword evidence="7" id="KW-1185">Reference proteome</keyword>
<proteinExistence type="predicted"/>
<dbReference type="GO" id="GO:0005524">
    <property type="term" value="F:ATP binding"/>
    <property type="evidence" value="ECO:0007669"/>
    <property type="project" value="UniProtKB-KW"/>
</dbReference>
<dbReference type="NCBIfam" id="NF010068">
    <property type="entry name" value="PRK13548.1"/>
    <property type="match status" value="1"/>
</dbReference>
<keyword evidence="2" id="KW-0547">Nucleotide-binding</keyword>
<evidence type="ECO:0000256" key="4">
    <source>
        <dbReference type="ARBA" id="ARBA00022967"/>
    </source>
</evidence>
<organism evidence="6 7">
    <name type="scientific">Agrococcus casei LMG 22410</name>
    <dbReference type="NCBI Taxonomy" id="1255656"/>
    <lineage>
        <taxon>Bacteria</taxon>
        <taxon>Bacillati</taxon>
        <taxon>Actinomycetota</taxon>
        <taxon>Actinomycetes</taxon>
        <taxon>Micrococcales</taxon>
        <taxon>Microbacteriaceae</taxon>
        <taxon>Agrococcus</taxon>
    </lineage>
</organism>
<dbReference type="Proteomes" id="UP000195787">
    <property type="component" value="Unassembled WGS sequence"/>
</dbReference>
<evidence type="ECO:0000256" key="1">
    <source>
        <dbReference type="ARBA" id="ARBA00022448"/>
    </source>
</evidence>
<dbReference type="RefSeq" id="WP_086992171.1">
    <property type="nucleotide sequence ID" value="NZ_FUHU01000038.1"/>
</dbReference>
<gene>
    <name evidence="6" type="ORF">CZ674_08750</name>
</gene>
<dbReference type="InterPro" id="IPR027417">
    <property type="entry name" value="P-loop_NTPase"/>
</dbReference>
<dbReference type="Pfam" id="PF00005">
    <property type="entry name" value="ABC_tran"/>
    <property type="match status" value="1"/>
</dbReference>
<name>A0A1R4G538_9MICO</name>
<dbReference type="CDD" id="cd03214">
    <property type="entry name" value="ABC_Iron-Siderophores_B12_Hemin"/>
    <property type="match status" value="1"/>
</dbReference>
<keyword evidence="3" id="KW-0067">ATP-binding</keyword>
<protein>
    <submittedName>
        <fullName evidence="6">Heme ABC transporter, ATPase component HmuV</fullName>
    </submittedName>
</protein>
<dbReference type="PANTHER" id="PTHR42794">
    <property type="entry name" value="HEMIN IMPORT ATP-BINDING PROTEIN HMUV"/>
    <property type="match status" value="1"/>
</dbReference>
<dbReference type="GO" id="GO:0016887">
    <property type="term" value="F:ATP hydrolysis activity"/>
    <property type="evidence" value="ECO:0007669"/>
    <property type="project" value="InterPro"/>
</dbReference>
<keyword evidence="4" id="KW-1278">Translocase</keyword>
<dbReference type="SUPFAM" id="SSF52540">
    <property type="entry name" value="P-loop containing nucleoside triphosphate hydrolases"/>
    <property type="match status" value="1"/>
</dbReference>
<dbReference type="PROSITE" id="PS50893">
    <property type="entry name" value="ABC_TRANSPORTER_2"/>
    <property type="match status" value="1"/>
</dbReference>
<dbReference type="FunFam" id="3.40.50.300:FF:000134">
    <property type="entry name" value="Iron-enterobactin ABC transporter ATP-binding protein"/>
    <property type="match status" value="1"/>
</dbReference>